<protein>
    <submittedName>
        <fullName evidence="2">Sialin</fullName>
    </submittedName>
</protein>
<keyword evidence="3" id="KW-1185">Reference proteome</keyword>
<name>A0AAV4C8M1_9GAST</name>
<organism evidence="2 3">
    <name type="scientific">Plakobranchus ocellatus</name>
    <dbReference type="NCBI Taxonomy" id="259542"/>
    <lineage>
        <taxon>Eukaryota</taxon>
        <taxon>Metazoa</taxon>
        <taxon>Spiralia</taxon>
        <taxon>Lophotrochozoa</taxon>
        <taxon>Mollusca</taxon>
        <taxon>Gastropoda</taxon>
        <taxon>Heterobranchia</taxon>
        <taxon>Euthyneura</taxon>
        <taxon>Panpulmonata</taxon>
        <taxon>Sacoglossa</taxon>
        <taxon>Placobranchoidea</taxon>
        <taxon>Plakobranchidae</taxon>
        <taxon>Plakobranchus</taxon>
    </lineage>
</organism>
<dbReference type="AlphaFoldDB" id="A0AAV4C8M1"/>
<feature type="region of interest" description="Disordered" evidence="1">
    <location>
        <begin position="1"/>
        <end position="23"/>
    </location>
</feature>
<comment type="caution">
    <text evidence="2">The sequence shown here is derived from an EMBL/GenBank/DDBJ whole genome shotgun (WGS) entry which is preliminary data.</text>
</comment>
<dbReference type="Proteomes" id="UP000735302">
    <property type="component" value="Unassembled WGS sequence"/>
</dbReference>
<sequence>MFDKGFVPETTSDVQKDSHGKDVDISKKEKRVVSFQEPEKTAPRLLGSTRLALSLIACVGFLNLYALRVNLSVAMVCMVNQTALDLMKDADQDGSGEVKQRPGTCNGEQDDFTNNTTGDDKVKYCFSNKKFQPQHLPFGTPAVVSLALPLLFHHH</sequence>
<feature type="region of interest" description="Disordered" evidence="1">
    <location>
        <begin position="92"/>
        <end position="114"/>
    </location>
</feature>
<evidence type="ECO:0000313" key="3">
    <source>
        <dbReference type="Proteomes" id="UP000735302"/>
    </source>
</evidence>
<dbReference type="EMBL" id="BLXT01006012">
    <property type="protein sequence ID" value="GFO28223.1"/>
    <property type="molecule type" value="Genomic_DNA"/>
</dbReference>
<accession>A0AAV4C8M1</accession>
<gene>
    <name evidence="2" type="ORF">PoB_005472800</name>
</gene>
<reference evidence="2 3" key="1">
    <citation type="journal article" date="2021" name="Elife">
        <title>Chloroplast acquisition without the gene transfer in kleptoplastic sea slugs, Plakobranchus ocellatus.</title>
        <authorList>
            <person name="Maeda T."/>
            <person name="Takahashi S."/>
            <person name="Yoshida T."/>
            <person name="Shimamura S."/>
            <person name="Takaki Y."/>
            <person name="Nagai Y."/>
            <person name="Toyoda A."/>
            <person name="Suzuki Y."/>
            <person name="Arimoto A."/>
            <person name="Ishii H."/>
            <person name="Satoh N."/>
            <person name="Nishiyama T."/>
            <person name="Hasebe M."/>
            <person name="Maruyama T."/>
            <person name="Minagawa J."/>
            <person name="Obokata J."/>
            <person name="Shigenobu S."/>
        </authorList>
    </citation>
    <scope>NUCLEOTIDE SEQUENCE [LARGE SCALE GENOMIC DNA]</scope>
</reference>
<evidence type="ECO:0000256" key="1">
    <source>
        <dbReference type="SAM" id="MobiDB-lite"/>
    </source>
</evidence>
<feature type="compositionally biased region" description="Basic and acidic residues" evidence="1">
    <location>
        <begin position="14"/>
        <end position="23"/>
    </location>
</feature>
<proteinExistence type="predicted"/>
<evidence type="ECO:0000313" key="2">
    <source>
        <dbReference type="EMBL" id="GFO28223.1"/>
    </source>
</evidence>